<proteinExistence type="predicted"/>
<evidence type="ECO:0000256" key="2">
    <source>
        <dbReference type="ARBA" id="ARBA00022741"/>
    </source>
</evidence>
<dbReference type="InterPro" id="IPR003593">
    <property type="entry name" value="AAA+_ATPase"/>
</dbReference>
<keyword evidence="2" id="KW-0547">Nucleotide-binding</keyword>
<keyword evidence="4" id="KW-1278">Translocase</keyword>
<evidence type="ECO:0000259" key="6">
    <source>
        <dbReference type="PROSITE" id="PS50893"/>
    </source>
</evidence>
<accession>A0AAP7DEU3</accession>
<dbReference type="Pfam" id="PF00005">
    <property type="entry name" value="ABC_tran"/>
    <property type="match status" value="1"/>
</dbReference>
<keyword evidence="1" id="KW-0813">Transport</keyword>
<evidence type="ECO:0000313" key="7">
    <source>
        <dbReference type="EMBL" id="NOJ23800.1"/>
    </source>
</evidence>
<dbReference type="AlphaFoldDB" id="A0AAP7DEU3"/>
<dbReference type="SMART" id="SM00382">
    <property type="entry name" value="AAA"/>
    <property type="match status" value="1"/>
</dbReference>
<dbReference type="Gene3D" id="3.40.50.300">
    <property type="entry name" value="P-loop containing nucleotide triphosphate hydrolases"/>
    <property type="match status" value="1"/>
</dbReference>
<organism evidence="7 8">
    <name type="scientific">Vibrio coralliilyticus</name>
    <dbReference type="NCBI Taxonomy" id="190893"/>
    <lineage>
        <taxon>Bacteria</taxon>
        <taxon>Pseudomonadati</taxon>
        <taxon>Pseudomonadota</taxon>
        <taxon>Gammaproteobacteria</taxon>
        <taxon>Vibrionales</taxon>
        <taxon>Vibrionaceae</taxon>
        <taxon>Vibrio</taxon>
    </lineage>
</organism>
<dbReference type="Proteomes" id="UP000576645">
    <property type="component" value="Unassembled WGS sequence"/>
</dbReference>
<dbReference type="PANTHER" id="PTHR42794:SF1">
    <property type="entry name" value="HEMIN IMPORT ATP-BINDING PROTEIN HMUV"/>
    <property type="match status" value="1"/>
</dbReference>
<dbReference type="PANTHER" id="PTHR42794">
    <property type="entry name" value="HEMIN IMPORT ATP-BINDING PROTEIN HMUV"/>
    <property type="match status" value="1"/>
</dbReference>
<feature type="domain" description="ABC transporter" evidence="6">
    <location>
        <begin position="8"/>
        <end position="240"/>
    </location>
</feature>
<dbReference type="GO" id="GO:0005524">
    <property type="term" value="F:ATP binding"/>
    <property type="evidence" value="ECO:0007669"/>
    <property type="project" value="UniProtKB-KW"/>
</dbReference>
<comment type="caution">
    <text evidence="7">The sequence shown here is derived from an EMBL/GenBank/DDBJ whole genome shotgun (WGS) entry which is preliminary data.</text>
</comment>
<protein>
    <submittedName>
        <fullName evidence="7">ABC transporter ATP-binding protein</fullName>
    </submittedName>
</protein>
<gene>
    <name evidence="7" type="ORF">F0238_13775</name>
</gene>
<dbReference type="InterPro" id="IPR017871">
    <property type="entry name" value="ABC_transporter-like_CS"/>
</dbReference>
<keyword evidence="3 7" id="KW-0067">ATP-binding</keyword>
<evidence type="ECO:0000256" key="4">
    <source>
        <dbReference type="ARBA" id="ARBA00022967"/>
    </source>
</evidence>
<comment type="function">
    <text evidence="5">Part of the ABC transporter complex HmuTUV involved in hemin import. Responsible for energy coupling to the transport system.</text>
</comment>
<evidence type="ECO:0000256" key="1">
    <source>
        <dbReference type="ARBA" id="ARBA00022448"/>
    </source>
</evidence>
<evidence type="ECO:0000313" key="8">
    <source>
        <dbReference type="Proteomes" id="UP000576645"/>
    </source>
</evidence>
<dbReference type="PROSITE" id="PS50893">
    <property type="entry name" value="ABC_TRANSPORTER_2"/>
    <property type="match status" value="1"/>
</dbReference>
<dbReference type="GO" id="GO:0016887">
    <property type="term" value="F:ATP hydrolysis activity"/>
    <property type="evidence" value="ECO:0007669"/>
    <property type="project" value="InterPro"/>
</dbReference>
<evidence type="ECO:0000256" key="3">
    <source>
        <dbReference type="ARBA" id="ARBA00022840"/>
    </source>
</evidence>
<name>A0AAP7DEU3_9VIBR</name>
<evidence type="ECO:0000256" key="5">
    <source>
        <dbReference type="ARBA" id="ARBA00037066"/>
    </source>
</evidence>
<reference evidence="7 8" key="1">
    <citation type="submission" date="2019-09" db="EMBL/GenBank/DDBJ databases">
        <title>Draft genome sequencing and comparative genomics of hatchery-associated Vibrios.</title>
        <authorList>
            <person name="Kehlet-Delgado H."/>
            <person name="Mueller R.S."/>
        </authorList>
    </citation>
    <scope>NUCLEOTIDE SEQUENCE [LARGE SCALE GENOMIC DNA]</scope>
    <source>
        <strain evidence="7 8">09-121-3</strain>
    </source>
</reference>
<dbReference type="SUPFAM" id="SSF52540">
    <property type="entry name" value="P-loop containing nucleoside triphosphate hydrolases"/>
    <property type="match status" value="1"/>
</dbReference>
<dbReference type="EMBL" id="VTXP01000006">
    <property type="protein sequence ID" value="NOJ23800.1"/>
    <property type="molecule type" value="Genomic_DNA"/>
</dbReference>
<dbReference type="PROSITE" id="PS00211">
    <property type="entry name" value="ABC_TRANSPORTER_1"/>
    <property type="match status" value="1"/>
</dbReference>
<sequence>MKKLSQTVMFASQLSACGPQGWRAVNEVSLNIKAGECIAIIGPNGSGKSSLLKALSGEYQVTSGELKICGTNLEYQTPQTLAKTIAIVAQHENADLRLTVREYVRLGRVPHTFCCSIQEHEAAVNQALEDVGLLKMEHRLLGSLSGGELQRANIARAFAQKPELLLLDEPTNHLDPLARIELLELVKRRGIAAIVVLHDLTLVAPFADKVLLMSEQKMLVCAAPNIVLRNEFIAPVFGLDVFTFSHPQTNSVVFHFEATPHRHSNLSKGAA</sequence>
<dbReference type="InterPro" id="IPR003439">
    <property type="entry name" value="ABC_transporter-like_ATP-bd"/>
</dbReference>
<dbReference type="InterPro" id="IPR027417">
    <property type="entry name" value="P-loop_NTPase"/>
</dbReference>